<dbReference type="AlphaFoldDB" id="A0A6J4TZJ6"/>
<feature type="region of interest" description="Disordered" evidence="1">
    <location>
        <begin position="1"/>
        <end position="67"/>
    </location>
</feature>
<proteinExistence type="predicted"/>
<organism evidence="2">
    <name type="scientific">uncultured Thermomicrobiales bacterium</name>
    <dbReference type="NCBI Taxonomy" id="1645740"/>
    <lineage>
        <taxon>Bacteria</taxon>
        <taxon>Pseudomonadati</taxon>
        <taxon>Thermomicrobiota</taxon>
        <taxon>Thermomicrobia</taxon>
        <taxon>Thermomicrobiales</taxon>
        <taxon>environmental samples</taxon>
    </lineage>
</organism>
<dbReference type="EMBL" id="CADCWF010000016">
    <property type="protein sequence ID" value="CAA9536709.1"/>
    <property type="molecule type" value="Genomic_DNA"/>
</dbReference>
<name>A0A6J4TZJ6_9BACT</name>
<evidence type="ECO:0000256" key="1">
    <source>
        <dbReference type="SAM" id="MobiDB-lite"/>
    </source>
</evidence>
<accession>A0A6J4TZJ6</accession>
<sequence>GERVPRSGGDRHRGSVGHRAGSLGGAWRGRRQRPAELVRERGGRGRDGGGVPGRGDDRGQRRPGAVL</sequence>
<feature type="compositionally biased region" description="Basic and acidic residues" evidence="1">
    <location>
        <begin position="33"/>
        <end position="47"/>
    </location>
</feature>
<gene>
    <name evidence="2" type="ORF">AVDCRST_MAG59-342</name>
</gene>
<feature type="non-terminal residue" evidence="2">
    <location>
        <position position="67"/>
    </location>
</feature>
<protein>
    <submittedName>
        <fullName evidence="2">Uncharacterized protein</fullName>
    </submittedName>
</protein>
<evidence type="ECO:0000313" key="2">
    <source>
        <dbReference type="EMBL" id="CAA9536709.1"/>
    </source>
</evidence>
<feature type="compositionally biased region" description="Basic and acidic residues" evidence="1">
    <location>
        <begin position="1"/>
        <end position="13"/>
    </location>
</feature>
<reference evidence="2" key="1">
    <citation type="submission" date="2020-02" db="EMBL/GenBank/DDBJ databases">
        <authorList>
            <person name="Meier V. D."/>
        </authorList>
    </citation>
    <scope>NUCLEOTIDE SEQUENCE</scope>
    <source>
        <strain evidence="2">AVDCRST_MAG59</strain>
    </source>
</reference>
<feature type="non-terminal residue" evidence="2">
    <location>
        <position position="1"/>
    </location>
</feature>